<dbReference type="EMBL" id="FQNC01000044">
    <property type="protein sequence ID" value="SGY55931.1"/>
    <property type="molecule type" value="Genomic_DNA"/>
</dbReference>
<dbReference type="AlphaFoldDB" id="A0A2X0MA39"/>
<gene>
    <name evidence="1" type="primary">BQ5605_C006g04094</name>
    <name evidence="1" type="ORF">BQ5605_C006G04094</name>
</gene>
<accession>A0A2X0MA39</accession>
<dbReference type="Proteomes" id="UP000249464">
    <property type="component" value="Unassembled WGS sequence"/>
</dbReference>
<name>A0A2X0MA39_9BASI</name>
<evidence type="ECO:0000313" key="2">
    <source>
        <dbReference type="Proteomes" id="UP000249464"/>
    </source>
</evidence>
<reference evidence="1 2" key="1">
    <citation type="submission" date="2016-11" db="EMBL/GenBank/DDBJ databases">
        <authorList>
            <person name="Jaros S."/>
            <person name="Januszkiewicz K."/>
            <person name="Wedrychowicz H."/>
        </authorList>
    </citation>
    <scope>NUCLEOTIDE SEQUENCE [LARGE SCALE GENOMIC DNA]</scope>
</reference>
<organism evidence="1 2">
    <name type="scientific">Microbotryum silenes-dioicae</name>
    <dbReference type="NCBI Taxonomy" id="796604"/>
    <lineage>
        <taxon>Eukaryota</taxon>
        <taxon>Fungi</taxon>
        <taxon>Dikarya</taxon>
        <taxon>Basidiomycota</taxon>
        <taxon>Pucciniomycotina</taxon>
        <taxon>Microbotryomycetes</taxon>
        <taxon>Microbotryales</taxon>
        <taxon>Microbotryaceae</taxon>
        <taxon>Microbotryum</taxon>
    </lineage>
</organism>
<proteinExistence type="predicted"/>
<protein>
    <submittedName>
        <fullName evidence="1">BQ5605_C006g04094 protein</fullName>
    </submittedName>
</protein>
<keyword evidence="2" id="KW-1185">Reference proteome</keyword>
<sequence>MSKDDRHFALQCDNTGVVLGWTKGHSMNPLLNSFGVQVAAGGVYTDHIRNLGHWSLNAFDRYWRQHKRIAIQVLSKAGKLALDSCVVTQNERYTRKVAIPFPRSRTPLVSDRDIGGEKRLVGAGWG</sequence>
<evidence type="ECO:0000313" key="1">
    <source>
        <dbReference type="EMBL" id="SGY55931.1"/>
    </source>
</evidence>